<accession>A0A8T4III9</accession>
<evidence type="ECO:0000313" key="5">
    <source>
        <dbReference type="Proteomes" id="UP000676996"/>
    </source>
</evidence>
<dbReference type="Pfam" id="PF13464">
    <property type="entry name" value="RodZ_C"/>
    <property type="match status" value="1"/>
</dbReference>
<dbReference type="RefSeq" id="WP_284054176.1">
    <property type="nucleotide sequence ID" value="NZ_JAGRQC010000003.1"/>
</dbReference>
<evidence type="ECO:0000256" key="2">
    <source>
        <dbReference type="SAM" id="Phobius"/>
    </source>
</evidence>
<evidence type="ECO:0000259" key="3">
    <source>
        <dbReference type="Pfam" id="PF13464"/>
    </source>
</evidence>
<feature type="region of interest" description="Disordered" evidence="1">
    <location>
        <begin position="145"/>
        <end position="179"/>
    </location>
</feature>
<dbReference type="InterPro" id="IPR025194">
    <property type="entry name" value="RodZ-like_C"/>
</dbReference>
<keyword evidence="2" id="KW-0472">Membrane</keyword>
<dbReference type="AlphaFoldDB" id="A0A8T4III9"/>
<dbReference type="PANTHER" id="PTHR34475">
    <property type="match status" value="1"/>
</dbReference>
<name>A0A8T4III9_9SPHN</name>
<evidence type="ECO:0000256" key="1">
    <source>
        <dbReference type="SAM" id="MobiDB-lite"/>
    </source>
</evidence>
<feature type="compositionally biased region" description="Low complexity" evidence="1">
    <location>
        <begin position="146"/>
        <end position="163"/>
    </location>
</feature>
<keyword evidence="2" id="KW-1133">Transmembrane helix</keyword>
<feature type="domain" description="Cytoskeleton protein RodZ-like C-terminal" evidence="3">
    <location>
        <begin position="178"/>
        <end position="246"/>
    </location>
</feature>
<dbReference type="InterPro" id="IPR050400">
    <property type="entry name" value="Bact_Cytoskel_RodZ"/>
</dbReference>
<feature type="transmembrane region" description="Helical" evidence="2">
    <location>
        <begin position="114"/>
        <end position="134"/>
    </location>
</feature>
<dbReference type="SUPFAM" id="SSF47413">
    <property type="entry name" value="lambda repressor-like DNA-binding domains"/>
    <property type="match status" value="1"/>
</dbReference>
<organism evidence="4 5">
    <name type="scientific">Stakelama marina</name>
    <dbReference type="NCBI Taxonomy" id="2826939"/>
    <lineage>
        <taxon>Bacteria</taxon>
        <taxon>Pseudomonadati</taxon>
        <taxon>Pseudomonadota</taxon>
        <taxon>Alphaproteobacteria</taxon>
        <taxon>Sphingomonadales</taxon>
        <taxon>Sphingomonadaceae</taxon>
        <taxon>Stakelama</taxon>
    </lineage>
</organism>
<dbReference type="PANTHER" id="PTHR34475:SF1">
    <property type="entry name" value="CYTOSKELETON PROTEIN RODZ"/>
    <property type="match status" value="1"/>
</dbReference>
<comment type="caution">
    <text evidence="4">The sequence shown here is derived from an EMBL/GenBank/DDBJ whole genome shotgun (WGS) entry which is preliminary data.</text>
</comment>
<sequence>MGESEAENGDDLFPKSVGERLRDARVKQGLDIDDIASRTRIPRRHLEAIEESDYSRLPSTTYAMGFAKAHARVVGLDEAAVGRDLRAELDTGYEREAPHIPYDVSDPDRVPSGGIAMISAIIAVLVLIGAGIWYGTDWFRGDEAEPPAQVAQTQTPQQQQQPTAPAPTPTPQTGGQVTLTATGPVWIRVYDADNKTLVMKTLQQGESYNVPQDANQPMINVGRPGELKVTINGSEVAPLGPPERAIKDVGVSADALRARGSSDTQTSATTGT</sequence>
<protein>
    <submittedName>
        <fullName evidence="4">Helix-turn-helix domain-containing protein</fullName>
    </submittedName>
</protein>
<dbReference type="GO" id="GO:0003677">
    <property type="term" value="F:DNA binding"/>
    <property type="evidence" value="ECO:0007669"/>
    <property type="project" value="InterPro"/>
</dbReference>
<dbReference type="Proteomes" id="UP000676996">
    <property type="component" value="Unassembled WGS sequence"/>
</dbReference>
<dbReference type="Pfam" id="PF13413">
    <property type="entry name" value="HTH_25"/>
    <property type="match status" value="1"/>
</dbReference>
<gene>
    <name evidence="4" type="ORF">J7S20_10395</name>
</gene>
<reference evidence="4" key="1">
    <citation type="submission" date="2021-04" db="EMBL/GenBank/DDBJ databases">
        <title>Ouciella asimina sp. nov., isolated from the surface seawater in the hydrothermal field of Okinawa Trough.</title>
        <authorList>
            <person name="Shuang W."/>
        </authorList>
    </citation>
    <scope>NUCLEOTIDE SEQUENCE</scope>
    <source>
        <strain evidence="4">LXI357</strain>
    </source>
</reference>
<dbReference type="InterPro" id="IPR010982">
    <property type="entry name" value="Lambda_DNA-bd_dom_sf"/>
</dbReference>
<evidence type="ECO:0000313" key="4">
    <source>
        <dbReference type="EMBL" id="MBR0552915.1"/>
    </source>
</evidence>
<keyword evidence="2" id="KW-0812">Transmembrane</keyword>
<dbReference type="EMBL" id="JAGRQC010000003">
    <property type="protein sequence ID" value="MBR0552915.1"/>
    <property type="molecule type" value="Genomic_DNA"/>
</dbReference>
<keyword evidence="5" id="KW-1185">Reference proteome</keyword>
<dbReference type="Gene3D" id="1.10.260.40">
    <property type="entry name" value="lambda repressor-like DNA-binding domains"/>
    <property type="match status" value="1"/>
</dbReference>
<proteinExistence type="predicted"/>